<gene>
    <name evidence="2" type="ORF">HPB52_016484</name>
</gene>
<organism evidence="2 3">
    <name type="scientific">Rhipicephalus sanguineus</name>
    <name type="common">Brown dog tick</name>
    <name type="synonym">Ixodes sanguineus</name>
    <dbReference type="NCBI Taxonomy" id="34632"/>
    <lineage>
        <taxon>Eukaryota</taxon>
        <taxon>Metazoa</taxon>
        <taxon>Ecdysozoa</taxon>
        <taxon>Arthropoda</taxon>
        <taxon>Chelicerata</taxon>
        <taxon>Arachnida</taxon>
        <taxon>Acari</taxon>
        <taxon>Parasitiformes</taxon>
        <taxon>Ixodida</taxon>
        <taxon>Ixodoidea</taxon>
        <taxon>Ixodidae</taxon>
        <taxon>Rhipicephalinae</taxon>
        <taxon>Rhipicephalus</taxon>
        <taxon>Rhipicephalus</taxon>
    </lineage>
</organism>
<comment type="caution">
    <text evidence="2">The sequence shown here is derived from an EMBL/GenBank/DDBJ whole genome shotgun (WGS) entry which is preliminary data.</text>
</comment>
<sequence length="59" mass="6707">MFEISGQSRKMSANKPKQARQPNFGQTEFAALVDGYDDYRRAIESRGEGLRESQAKQRA</sequence>
<feature type="compositionally biased region" description="Polar residues" evidence="1">
    <location>
        <begin position="1"/>
        <end position="11"/>
    </location>
</feature>
<evidence type="ECO:0000313" key="2">
    <source>
        <dbReference type="EMBL" id="KAH7972742.1"/>
    </source>
</evidence>
<reference evidence="2" key="1">
    <citation type="journal article" date="2020" name="Cell">
        <title>Large-Scale Comparative Analyses of Tick Genomes Elucidate Their Genetic Diversity and Vector Capacities.</title>
        <authorList>
            <consortium name="Tick Genome and Microbiome Consortium (TIGMIC)"/>
            <person name="Jia N."/>
            <person name="Wang J."/>
            <person name="Shi W."/>
            <person name="Du L."/>
            <person name="Sun Y."/>
            <person name="Zhan W."/>
            <person name="Jiang J.F."/>
            <person name="Wang Q."/>
            <person name="Zhang B."/>
            <person name="Ji P."/>
            <person name="Bell-Sakyi L."/>
            <person name="Cui X.M."/>
            <person name="Yuan T.T."/>
            <person name="Jiang B.G."/>
            <person name="Yang W.F."/>
            <person name="Lam T.T."/>
            <person name="Chang Q.C."/>
            <person name="Ding S.J."/>
            <person name="Wang X.J."/>
            <person name="Zhu J.G."/>
            <person name="Ruan X.D."/>
            <person name="Zhao L."/>
            <person name="Wei J.T."/>
            <person name="Ye R.Z."/>
            <person name="Que T.C."/>
            <person name="Du C.H."/>
            <person name="Zhou Y.H."/>
            <person name="Cheng J.X."/>
            <person name="Dai P.F."/>
            <person name="Guo W.B."/>
            <person name="Han X.H."/>
            <person name="Huang E.J."/>
            <person name="Li L.F."/>
            <person name="Wei W."/>
            <person name="Gao Y.C."/>
            <person name="Liu J.Z."/>
            <person name="Shao H.Z."/>
            <person name="Wang X."/>
            <person name="Wang C.C."/>
            <person name="Yang T.C."/>
            <person name="Huo Q.B."/>
            <person name="Li W."/>
            <person name="Chen H.Y."/>
            <person name="Chen S.E."/>
            <person name="Zhou L.G."/>
            <person name="Ni X.B."/>
            <person name="Tian J.H."/>
            <person name="Sheng Y."/>
            <person name="Liu T."/>
            <person name="Pan Y.S."/>
            <person name="Xia L.Y."/>
            <person name="Li J."/>
            <person name="Zhao F."/>
            <person name="Cao W.C."/>
        </authorList>
    </citation>
    <scope>NUCLEOTIDE SEQUENCE</scope>
    <source>
        <strain evidence="2">Rsan-2018</strain>
    </source>
</reference>
<evidence type="ECO:0000313" key="3">
    <source>
        <dbReference type="Proteomes" id="UP000821837"/>
    </source>
</evidence>
<dbReference type="AlphaFoldDB" id="A0A9D4QAF2"/>
<dbReference type="Proteomes" id="UP000821837">
    <property type="component" value="Chromosome 11"/>
</dbReference>
<evidence type="ECO:0000256" key="1">
    <source>
        <dbReference type="SAM" id="MobiDB-lite"/>
    </source>
</evidence>
<proteinExistence type="predicted"/>
<dbReference type="EMBL" id="JABSTV010001247">
    <property type="protein sequence ID" value="KAH7972742.1"/>
    <property type="molecule type" value="Genomic_DNA"/>
</dbReference>
<name>A0A9D4QAF2_RHISA</name>
<protein>
    <submittedName>
        <fullName evidence="2">Uncharacterized protein</fullName>
    </submittedName>
</protein>
<keyword evidence="3" id="KW-1185">Reference proteome</keyword>
<feature type="region of interest" description="Disordered" evidence="1">
    <location>
        <begin position="1"/>
        <end position="26"/>
    </location>
</feature>
<reference evidence="2" key="2">
    <citation type="submission" date="2021-09" db="EMBL/GenBank/DDBJ databases">
        <authorList>
            <person name="Jia N."/>
            <person name="Wang J."/>
            <person name="Shi W."/>
            <person name="Du L."/>
            <person name="Sun Y."/>
            <person name="Zhan W."/>
            <person name="Jiang J."/>
            <person name="Wang Q."/>
            <person name="Zhang B."/>
            <person name="Ji P."/>
            <person name="Sakyi L.B."/>
            <person name="Cui X."/>
            <person name="Yuan T."/>
            <person name="Jiang B."/>
            <person name="Yang W."/>
            <person name="Lam T.T.-Y."/>
            <person name="Chang Q."/>
            <person name="Ding S."/>
            <person name="Wang X."/>
            <person name="Zhu J."/>
            <person name="Ruan X."/>
            <person name="Zhao L."/>
            <person name="Wei J."/>
            <person name="Que T."/>
            <person name="Du C."/>
            <person name="Cheng J."/>
            <person name="Dai P."/>
            <person name="Han X."/>
            <person name="Huang E."/>
            <person name="Gao Y."/>
            <person name="Liu J."/>
            <person name="Shao H."/>
            <person name="Ye R."/>
            <person name="Li L."/>
            <person name="Wei W."/>
            <person name="Wang X."/>
            <person name="Wang C."/>
            <person name="Huo Q."/>
            <person name="Li W."/>
            <person name="Guo W."/>
            <person name="Chen H."/>
            <person name="Chen S."/>
            <person name="Zhou L."/>
            <person name="Zhou L."/>
            <person name="Ni X."/>
            <person name="Tian J."/>
            <person name="Zhou Y."/>
            <person name="Sheng Y."/>
            <person name="Liu T."/>
            <person name="Pan Y."/>
            <person name="Xia L."/>
            <person name="Li J."/>
            <person name="Zhao F."/>
            <person name="Cao W."/>
        </authorList>
    </citation>
    <scope>NUCLEOTIDE SEQUENCE</scope>
    <source>
        <strain evidence="2">Rsan-2018</strain>
        <tissue evidence="2">Larvae</tissue>
    </source>
</reference>
<accession>A0A9D4QAF2</accession>